<dbReference type="EMBL" id="SJJZ01000001">
    <property type="protein sequence ID" value="TCC10315.1"/>
    <property type="molecule type" value="Genomic_DNA"/>
</dbReference>
<evidence type="ECO:0000256" key="8">
    <source>
        <dbReference type="ARBA" id="ARBA00026192"/>
    </source>
</evidence>
<evidence type="ECO:0000256" key="1">
    <source>
        <dbReference type="ARBA" id="ARBA00001933"/>
    </source>
</evidence>
<dbReference type="InterPro" id="IPR000644">
    <property type="entry name" value="CBS_dom"/>
</dbReference>
<sequence length="457" mass="48693">MRYAESLLDLVGNTPLVRLTKTTDGAKPLVLAKVEYFNPGGSVKDRIAVRMIEAAEASGELKPGGTIVEPTSGNTGVGLAMVAQQKGYKCVFVCPDKVSEDKRNVLKAYGADVVVCPTAVAPEHPDSYYNVSDRLVREIEGAWKPNQYANQNNPRSHYETTGPELWEQTDGKITHFVAGVGTGGTITGTGKYLKEVSGGKVQIVGADPEGSVYSGGTGRPYLVEGVGEDFWPETYDRNICDRIIEVSDADSFALTRRLAREEAMLVGGSAGMAAAAAIRLAHEVDDPEAVIVVLLPDGGRGYLTKVFNDDWLAQYGFLAHTKQGTTLGDVLAGKDGSLPPLVHTHPHETIAEAVAILREYGVSQMPVVRAEPPVMAAEVAGAVSERTLMDALYSGKARLADMVEQHMDAALPSLGAGEPVTKAVELLEGRDALMVLDDGKPVGVLTRQDLLVHLSAD</sequence>
<dbReference type="GO" id="GO:0019343">
    <property type="term" value="P:cysteine biosynthetic process via cystathionine"/>
    <property type="evidence" value="ECO:0007669"/>
    <property type="project" value="InterPro"/>
</dbReference>
<dbReference type="UniPathway" id="UPA00136">
    <property type="reaction ID" value="UER00201"/>
</dbReference>
<accession>A0A4R0HGE8</accession>
<dbReference type="FunFam" id="3.40.50.1100:FF:000003">
    <property type="entry name" value="Cystathionine beta-synthase"/>
    <property type="match status" value="1"/>
</dbReference>
<evidence type="ECO:0000256" key="9">
    <source>
        <dbReference type="ARBA" id="ARBA00047490"/>
    </source>
</evidence>
<keyword evidence="14" id="KW-1185">Reference proteome</keyword>
<dbReference type="NCBIfam" id="TIGR01137">
    <property type="entry name" value="cysta_beta"/>
    <property type="match status" value="1"/>
</dbReference>
<dbReference type="EC" id="4.2.1.22" evidence="4 10"/>
<evidence type="ECO:0000256" key="11">
    <source>
        <dbReference type="PROSITE-ProRule" id="PRU00703"/>
    </source>
</evidence>
<dbReference type="CDD" id="cd01561">
    <property type="entry name" value="CBS_like"/>
    <property type="match status" value="1"/>
</dbReference>
<evidence type="ECO:0000256" key="6">
    <source>
        <dbReference type="ARBA" id="ARBA00023122"/>
    </source>
</evidence>
<comment type="catalytic activity">
    <reaction evidence="9">
        <text>L-homocysteine + L-serine = L,L-cystathionine + H2O</text>
        <dbReference type="Rhea" id="RHEA:10112"/>
        <dbReference type="ChEBI" id="CHEBI:15377"/>
        <dbReference type="ChEBI" id="CHEBI:33384"/>
        <dbReference type="ChEBI" id="CHEBI:58161"/>
        <dbReference type="ChEBI" id="CHEBI:58199"/>
        <dbReference type="EC" id="4.2.1.22"/>
    </reaction>
</comment>
<gene>
    <name evidence="13" type="ORF">E0H45_03040</name>
</gene>
<dbReference type="Pfam" id="PF00291">
    <property type="entry name" value="PALP"/>
    <property type="match status" value="1"/>
</dbReference>
<dbReference type="PANTHER" id="PTHR10314">
    <property type="entry name" value="CYSTATHIONINE BETA-SYNTHASE"/>
    <property type="match status" value="1"/>
</dbReference>
<protein>
    <recommendedName>
        <fullName evidence="8 10">Cystathionine beta-synthase</fullName>
        <ecNumber evidence="4 10">4.2.1.22</ecNumber>
    </recommendedName>
</protein>
<keyword evidence="7 13" id="KW-0456">Lyase</keyword>
<name>A0A4R0HGE8_9ACTN</name>
<dbReference type="GO" id="GO:0004122">
    <property type="term" value="F:cystathionine beta-synthase activity"/>
    <property type="evidence" value="ECO:0007669"/>
    <property type="project" value="UniProtKB-UniRule"/>
</dbReference>
<dbReference type="InterPro" id="IPR005857">
    <property type="entry name" value="Cysta_beta_synth"/>
</dbReference>
<proteinExistence type="inferred from homology"/>
<evidence type="ECO:0000259" key="12">
    <source>
        <dbReference type="PROSITE" id="PS51371"/>
    </source>
</evidence>
<dbReference type="Gene3D" id="3.40.50.1100">
    <property type="match status" value="2"/>
</dbReference>
<evidence type="ECO:0000256" key="10">
    <source>
        <dbReference type="NCBIfam" id="TIGR01137"/>
    </source>
</evidence>
<dbReference type="AlphaFoldDB" id="A0A4R0HGE8"/>
<dbReference type="PROSITE" id="PS51371">
    <property type="entry name" value="CBS"/>
    <property type="match status" value="1"/>
</dbReference>
<evidence type="ECO:0000313" key="14">
    <source>
        <dbReference type="Proteomes" id="UP000292346"/>
    </source>
</evidence>
<evidence type="ECO:0000256" key="4">
    <source>
        <dbReference type="ARBA" id="ARBA00012041"/>
    </source>
</evidence>
<evidence type="ECO:0000256" key="7">
    <source>
        <dbReference type="ARBA" id="ARBA00023239"/>
    </source>
</evidence>
<dbReference type="PROSITE" id="PS00901">
    <property type="entry name" value="CYS_SYNTHASE"/>
    <property type="match status" value="1"/>
</dbReference>
<evidence type="ECO:0000256" key="3">
    <source>
        <dbReference type="ARBA" id="ARBA00007103"/>
    </source>
</evidence>
<dbReference type="InterPro" id="IPR046342">
    <property type="entry name" value="CBS_dom_sf"/>
</dbReference>
<dbReference type="SMART" id="SM00116">
    <property type="entry name" value="CBS"/>
    <property type="match status" value="2"/>
</dbReference>
<reference evidence="13 14" key="1">
    <citation type="submission" date="2019-02" db="EMBL/GenBank/DDBJ databases">
        <title>Kribbella capetownensis sp. nov. and Kribbella speibonae sp. nov., isolated from soil.</title>
        <authorList>
            <person name="Curtis S.M."/>
            <person name="Norton I."/>
            <person name="Everest G.J."/>
            <person name="Meyers P.R."/>
        </authorList>
    </citation>
    <scope>NUCLEOTIDE SEQUENCE [LARGE SCALE GENOMIC DNA]</scope>
    <source>
        <strain evidence="13 14">KCTC 29219</strain>
    </source>
</reference>
<dbReference type="FunFam" id="3.40.50.1100:FF:000118">
    <property type="entry name" value="Related to CYS4-cystathionine beta-synthase"/>
    <property type="match status" value="1"/>
</dbReference>
<dbReference type="InterPro" id="IPR050214">
    <property type="entry name" value="Cys_Synth/Cystath_Beta-Synth"/>
</dbReference>
<dbReference type="OrthoDB" id="9805733at2"/>
<organism evidence="13 14">
    <name type="scientific">Kribbella soli</name>
    <dbReference type="NCBI Taxonomy" id="1124743"/>
    <lineage>
        <taxon>Bacteria</taxon>
        <taxon>Bacillati</taxon>
        <taxon>Actinomycetota</taxon>
        <taxon>Actinomycetes</taxon>
        <taxon>Propionibacteriales</taxon>
        <taxon>Kribbellaceae</taxon>
        <taxon>Kribbella</taxon>
    </lineage>
</organism>
<evidence type="ECO:0000256" key="5">
    <source>
        <dbReference type="ARBA" id="ARBA00022898"/>
    </source>
</evidence>
<dbReference type="InterPro" id="IPR001216">
    <property type="entry name" value="P-phosphate_BS"/>
</dbReference>
<evidence type="ECO:0000256" key="2">
    <source>
        <dbReference type="ARBA" id="ARBA00005003"/>
    </source>
</evidence>
<comment type="caution">
    <text evidence="13">The sequence shown here is derived from an EMBL/GenBank/DDBJ whole genome shotgun (WGS) entry which is preliminary data.</text>
</comment>
<dbReference type="Gene3D" id="3.10.580.10">
    <property type="entry name" value="CBS-domain"/>
    <property type="match status" value="1"/>
</dbReference>
<dbReference type="Proteomes" id="UP000292346">
    <property type="component" value="Unassembled WGS sequence"/>
</dbReference>
<dbReference type="SUPFAM" id="SSF54631">
    <property type="entry name" value="CBS-domain pair"/>
    <property type="match status" value="1"/>
</dbReference>
<comment type="pathway">
    <text evidence="2">Amino-acid biosynthesis; L-cysteine biosynthesis; L-cysteine from L-homocysteine and L-serine: step 1/2.</text>
</comment>
<comment type="similarity">
    <text evidence="3">Belongs to the cysteine synthase/cystathionine beta-synthase family.</text>
</comment>
<dbReference type="InterPro" id="IPR001926">
    <property type="entry name" value="TrpB-like_PALP"/>
</dbReference>
<dbReference type="GO" id="GO:0006535">
    <property type="term" value="P:cysteine biosynthetic process from serine"/>
    <property type="evidence" value="ECO:0007669"/>
    <property type="project" value="InterPro"/>
</dbReference>
<feature type="domain" description="CBS" evidence="12">
    <location>
        <begin position="337"/>
        <end position="398"/>
    </location>
</feature>
<evidence type="ECO:0000313" key="13">
    <source>
        <dbReference type="EMBL" id="TCC10315.1"/>
    </source>
</evidence>
<dbReference type="GO" id="GO:0005737">
    <property type="term" value="C:cytoplasm"/>
    <property type="evidence" value="ECO:0007669"/>
    <property type="project" value="InterPro"/>
</dbReference>
<dbReference type="GO" id="GO:0016765">
    <property type="term" value="F:transferase activity, transferring alkyl or aryl (other than methyl) groups"/>
    <property type="evidence" value="ECO:0007669"/>
    <property type="project" value="UniProtKB-ARBA"/>
</dbReference>
<comment type="cofactor">
    <cofactor evidence="1">
        <name>pyridoxal 5'-phosphate</name>
        <dbReference type="ChEBI" id="CHEBI:597326"/>
    </cofactor>
</comment>
<dbReference type="Pfam" id="PF00571">
    <property type="entry name" value="CBS"/>
    <property type="match status" value="2"/>
</dbReference>
<dbReference type="RefSeq" id="WP_131334731.1">
    <property type="nucleotide sequence ID" value="NZ_SJJZ01000001.1"/>
</dbReference>
<keyword evidence="6 11" id="KW-0129">CBS domain</keyword>
<dbReference type="SUPFAM" id="SSF53686">
    <property type="entry name" value="Tryptophan synthase beta subunit-like PLP-dependent enzymes"/>
    <property type="match status" value="1"/>
</dbReference>
<dbReference type="InterPro" id="IPR036052">
    <property type="entry name" value="TrpB-like_PALP_sf"/>
</dbReference>
<keyword evidence="5" id="KW-0663">Pyridoxal phosphate</keyword>